<proteinExistence type="predicted"/>
<dbReference type="Pfam" id="PF13673">
    <property type="entry name" value="Acetyltransf_10"/>
    <property type="match status" value="1"/>
</dbReference>
<name>A0A2H3D9E2_ARMGA</name>
<dbReference type="SUPFAM" id="SSF55729">
    <property type="entry name" value="Acyl-CoA N-acyltransferases (Nat)"/>
    <property type="match status" value="1"/>
</dbReference>
<evidence type="ECO:0000313" key="3">
    <source>
        <dbReference type="Proteomes" id="UP000217790"/>
    </source>
</evidence>
<dbReference type="GO" id="GO:0016747">
    <property type="term" value="F:acyltransferase activity, transferring groups other than amino-acyl groups"/>
    <property type="evidence" value="ECO:0007669"/>
    <property type="project" value="InterPro"/>
</dbReference>
<protein>
    <recommendedName>
        <fullName evidence="1">N-acetyltransferase domain-containing protein</fullName>
    </recommendedName>
</protein>
<dbReference type="AlphaFoldDB" id="A0A2H3D9E2"/>
<sequence>MFATNNRFLSVTQLDETVAVAVKAYDSNPSIRAMAGGNKALYDPLLRAVTRALVLEGKIWLAVSNGRIVGVLGGFGPGKFLSTSIYIFKPIYRIFKKQKIGGRNIYGPKIKEFMGNALRKTANLDGWMIPLLAVDLPCQRRGIATAMFEKMTIQAIQDKAVIVVGADSDLNVRIYESFGFKVKGRTVLASSVKGESYPLFALQKTL</sequence>
<dbReference type="OrthoDB" id="61113at2759"/>
<evidence type="ECO:0000259" key="1">
    <source>
        <dbReference type="Pfam" id="PF13673"/>
    </source>
</evidence>
<dbReference type="InterPro" id="IPR000182">
    <property type="entry name" value="GNAT_dom"/>
</dbReference>
<dbReference type="Gene3D" id="3.40.630.30">
    <property type="match status" value="1"/>
</dbReference>
<reference evidence="3" key="1">
    <citation type="journal article" date="2017" name="Nat. Ecol. Evol.">
        <title>Genome expansion and lineage-specific genetic innovations in the forest pathogenic fungi Armillaria.</title>
        <authorList>
            <person name="Sipos G."/>
            <person name="Prasanna A.N."/>
            <person name="Walter M.C."/>
            <person name="O'Connor E."/>
            <person name="Balint B."/>
            <person name="Krizsan K."/>
            <person name="Kiss B."/>
            <person name="Hess J."/>
            <person name="Varga T."/>
            <person name="Slot J."/>
            <person name="Riley R."/>
            <person name="Boka B."/>
            <person name="Rigling D."/>
            <person name="Barry K."/>
            <person name="Lee J."/>
            <person name="Mihaltcheva S."/>
            <person name="LaButti K."/>
            <person name="Lipzen A."/>
            <person name="Waldron R."/>
            <person name="Moloney N.M."/>
            <person name="Sperisen C."/>
            <person name="Kredics L."/>
            <person name="Vagvoelgyi C."/>
            <person name="Patrignani A."/>
            <person name="Fitzpatrick D."/>
            <person name="Nagy I."/>
            <person name="Doyle S."/>
            <person name="Anderson J.B."/>
            <person name="Grigoriev I.V."/>
            <person name="Gueldener U."/>
            <person name="Muensterkoetter M."/>
            <person name="Nagy L.G."/>
        </authorList>
    </citation>
    <scope>NUCLEOTIDE SEQUENCE [LARGE SCALE GENOMIC DNA]</scope>
    <source>
        <strain evidence="3">Ar21-2</strain>
    </source>
</reference>
<accession>A0A2H3D9E2</accession>
<keyword evidence="3" id="KW-1185">Reference proteome</keyword>
<gene>
    <name evidence="2" type="ORF">ARMGADRAFT_1166037</name>
</gene>
<dbReference type="InParanoid" id="A0A2H3D9E2"/>
<dbReference type="Proteomes" id="UP000217790">
    <property type="component" value="Unassembled WGS sequence"/>
</dbReference>
<dbReference type="InterPro" id="IPR016181">
    <property type="entry name" value="Acyl_CoA_acyltransferase"/>
</dbReference>
<organism evidence="2 3">
    <name type="scientific">Armillaria gallica</name>
    <name type="common">Bulbous honey fungus</name>
    <name type="synonym">Armillaria bulbosa</name>
    <dbReference type="NCBI Taxonomy" id="47427"/>
    <lineage>
        <taxon>Eukaryota</taxon>
        <taxon>Fungi</taxon>
        <taxon>Dikarya</taxon>
        <taxon>Basidiomycota</taxon>
        <taxon>Agaricomycotina</taxon>
        <taxon>Agaricomycetes</taxon>
        <taxon>Agaricomycetidae</taxon>
        <taxon>Agaricales</taxon>
        <taxon>Marasmiineae</taxon>
        <taxon>Physalacriaceae</taxon>
        <taxon>Armillaria</taxon>
    </lineage>
</organism>
<dbReference type="EMBL" id="KZ293660">
    <property type="protein sequence ID" value="PBK91839.1"/>
    <property type="molecule type" value="Genomic_DNA"/>
</dbReference>
<evidence type="ECO:0000313" key="2">
    <source>
        <dbReference type="EMBL" id="PBK91839.1"/>
    </source>
</evidence>
<feature type="domain" description="N-acetyltransferase" evidence="1">
    <location>
        <begin position="128"/>
        <end position="187"/>
    </location>
</feature>